<name>A0A6I6HKF8_VARPD</name>
<evidence type="ECO:0000259" key="11">
    <source>
        <dbReference type="SMART" id="SM00646"/>
    </source>
</evidence>
<proteinExistence type="inferred from homology"/>
<sequence length="527" mass="55154">MKAGGLKRRVLLQGGSIALMLGVHQIARGATILAVRVWPAADYTRVTIESDARLHSQQLVVGSPPRLAVDIEGIDLNPELRELVGKIKPGDPYINGLRVGQNAPKVVRIVFDLKQAVVPQVFSLAPIAAYKHRLVLDLYPEKAIDPMEALITERLREAPRSSGSSSNDTSVASAPSVPPPAAPSSRLAPDGGPPILVRPSPNVPAPRPASGSIAPPATPARPPAVAMPPSAPAPDPLGELMAQQATRPGPAAPPTPVAPPAAPPVAVAPPPAPAPASRGGATASRTDRIIIVALDPGHGGEDPGAIGPNGTREKDIVLQIAHRLRDRINASSVGGNPMRAFLTRDADFFVPLGVRVQKARRVQADLFVSIHADAFTTPAARGASVFALSQSGASSSAARWLANKENEADKVGGVNVGSHEAQVQRALLDMSTTAQINDSLKLGGAMLGEIRGIGARLHKPHVEQAGFAVLKAPDIPSVLVETAFISNPEEESNLRSASYQESLADALMRGIQRYFAQNPPLARSRQL</sequence>
<keyword evidence="5" id="KW-0732">Signal</keyword>
<reference evidence="12 13" key="1">
    <citation type="submission" date="2019-12" db="EMBL/GenBank/DDBJ databases">
        <title>Hybrid Genome Assemblies of two High G+C Isolates from Undergraduate Microbiology Courses.</title>
        <authorList>
            <person name="Ne Ville C.J."/>
            <person name="Enright D."/>
            <person name="Hernandez I."/>
            <person name="Dodsworth J."/>
            <person name="Orwin P.M."/>
        </authorList>
    </citation>
    <scope>NUCLEOTIDE SEQUENCE [LARGE SCALE GENOMIC DNA]</scope>
    <source>
        <strain evidence="12 13">CSUSB</strain>
    </source>
</reference>
<dbReference type="AlphaFoldDB" id="A0A6I6HKF8"/>
<evidence type="ECO:0000256" key="8">
    <source>
        <dbReference type="ARBA" id="ARBA00023316"/>
    </source>
</evidence>
<accession>A0A6I6HKF8</accession>
<keyword evidence="8" id="KW-0961">Cell wall biogenesis/degradation</keyword>
<feature type="compositionally biased region" description="Pro residues" evidence="10">
    <location>
        <begin position="216"/>
        <end position="235"/>
    </location>
</feature>
<dbReference type="InterPro" id="IPR021731">
    <property type="entry name" value="AMIN_dom"/>
</dbReference>
<evidence type="ECO:0000256" key="6">
    <source>
        <dbReference type="ARBA" id="ARBA00022764"/>
    </source>
</evidence>
<dbReference type="OrthoDB" id="9806267at2"/>
<evidence type="ECO:0000313" key="13">
    <source>
        <dbReference type="Proteomes" id="UP000425817"/>
    </source>
</evidence>
<evidence type="ECO:0000256" key="10">
    <source>
        <dbReference type="SAM" id="MobiDB-lite"/>
    </source>
</evidence>
<feature type="domain" description="MurNAc-LAA" evidence="11">
    <location>
        <begin position="356"/>
        <end position="512"/>
    </location>
</feature>
<gene>
    <name evidence="12" type="ORF">GOQ09_17700</name>
</gene>
<feature type="compositionally biased region" description="Pro residues" evidence="10">
    <location>
        <begin position="250"/>
        <end position="274"/>
    </location>
</feature>
<dbReference type="Proteomes" id="UP000425817">
    <property type="component" value="Chromosome"/>
</dbReference>
<dbReference type="PANTHER" id="PTHR30404">
    <property type="entry name" value="N-ACETYLMURAMOYL-L-ALANINE AMIDASE"/>
    <property type="match status" value="1"/>
</dbReference>
<keyword evidence="6" id="KW-0574">Periplasm</keyword>
<protein>
    <recommendedName>
        <fullName evidence="9">N-acetylmuramoyl-L-alanine amidase AmiC</fullName>
        <ecNumber evidence="4">3.5.1.28</ecNumber>
    </recommendedName>
</protein>
<feature type="region of interest" description="Disordered" evidence="10">
    <location>
        <begin position="156"/>
        <end position="286"/>
    </location>
</feature>
<dbReference type="Gene3D" id="2.60.40.3500">
    <property type="match status" value="1"/>
</dbReference>
<keyword evidence="7" id="KW-0378">Hydrolase</keyword>
<evidence type="ECO:0000256" key="3">
    <source>
        <dbReference type="ARBA" id="ARBA00010860"/>
    </source>
</evidence>
<comment type="catalytic activity">
    <reaction evidence="1">
        <text>Hydrolyzes the link between N-acetylmuramoyl residues and L-amino acid residues in certain cell-wall glycopeptides.</text>
        <dbReference type="EC" id="3.5.1.28"/>
    </reaction>
</comment>
<dbReference type="GO" id="GO:0008745">
    <property type="term" value="F:N-acetylmuramoyl-L-alanine amidase activity"/>
    <property type="evidence" value="ECO:0007669"/>
    <property type="project" value="UniProtKB-EC"/>
</dbReference>
<dbReference type="PANTHER" id="PTHR30404:SF0">
    <property type="entry name" value="N-ACETYLMURAMOYL-L-ALANINE AMIDASE AMIC"/>
    <property type="match status" value="1"/>
</dbReference>
<dbReference type="Gene3D" id="3.40.630.40">
    <property type="entry name" value="Zn-dependent exopeptidases"/>
    <property type="match status" value="1"/>
</dbReference>
<evidence type="ECO:0000256" key="4">
    <source>
        <dbReference type="ARBA" id="ARBA00011901"/>
    </source>
</evidence>
<dbReference type="EC" id="3.5.1.28" evidence="4"/>
<dbReference type="EMBL" id="CP046622">
    <property type="protein sequence ID" value="QGW83297.1"/>
    <property type="molecule type" value="Genomic_DNA"/>
</dbReference>
<comment type="subcellular location">
    <subcellularLocation>
        <location evidence="2">Periplasm</location>
    </subcellularLocation>
</comment>
<dbReference type="GO" id="GO:0071555">
    <property type="term" value="P:cell wall organization"/>
    <property type="evidence" value="ECO:0007669"/>
    <property type="project" value="UniProtKB-KW"/>
</dbReference>
<dbReference type="SUPFAM" id="SSF53187">
    <property type="entry name" value="Zn-dependent exopeptidases"/>
    <property type="match status" value="1"/>
</dbReference>
<evidence type="ECO:0000256" key="2">
    <source>
        <dbReference type="ARBA" id="ARBA00004418"/>
    </source>
</evidence>
<evidence type="ECO:0000313" key="12">
    <source>
        <dbReference type="EMBL" id="QGW83297.1"/>
    </source>
</evidence>
<dbReference type="GO" id="GO:0030288">
    <property type="term" value="C:outer membrane-bounded periplasmic space"/>
    <property type="evidence" value="ECO:0007669"/>
    <property type="project" value="TreeGrafter"/>
</dbReference>
<dbReference type="RefSeq" id="WP_157614709.1">
    <property type="nucleotide sequence ID" value="NZ_CP046622.1"/>
</dbReference>
<dbReference type="GO" id="GO:0009253">
    <property type="term" value="P:peptidoglycan catabolic process"/>
    <property type="evidence" value="ECO:0007669"/>
    <property type="project" value="InterPro"/>
</dbReference>
<evidence type="ECO:0000256" key="7">
    <source>
        <dbReference type="ARBA" id="ARBA00022801"/>
    </source>
</evidence>
<dbReference type="InterPro" id="IPR002508">
    <property type="entry name" value="MurNAc-LAA_cat"/>
</dbReference>
<dbReference type="CDD" id="cd02696">
    <property type="entry name" value="MurNAc-LAA"/>
    <property type="match status" value="1"/>
</dbReference>
<evidence type="ECO:0000256" key="9">
    <source>
        <dbReference type="ARBA" id="ARBA00074581"/>
    </source>
</evidence>
<evidence type="ECO:0000256" key="5">
    <source>
        <dbReference type="ARBA" id="ARBA00022729"/>
    </source>
</evidence>
<evidence type="ECO:0000256" key="1">
    <source>
        <dbReference type="ARBA" id="ARBA00001561"/>
    </source>
</evidence>
<dbReference type="Pfam" id="PF11741">
    <property type="entry name" value="AMIN"/>
    <property type="match status" value="1"/>
</dbReference>
<dbReference type="Pfam" id="PF01520">
    <property type="entry name" value="Amidase_3"/>
    <property type="match status" value="1"/>
</dbReference>
<organism evidence="12 13">
    <name type="scientific">Variovorax paradoxus</name>
    <dbReference type="NCBI Taxonomy" id="34073"/>
    <lineage>
        <taxon>Bacteria</taxon>
        <taxon>Pseudomonadati</taxon>
        <taxon>Pseudomonadota</taxon>
        <taxon>Betaproteobacteria</taxon>
        <taxon>Burkholderiales</taxon>
        <taxon>Comamonadaceae</taxon>
        <taxon>Variovorax</taxon>
    </lineage>
</organism>
<dbReference type="FunFam" id="3.40.630.40:FF:000001">
    <property type="entry name" value="N-acetylmuramoyl-L-alanine amidase"/>
    <property type="match status" value="1"/>
</dbReference>
<comment type="similarity">
    <text evidence="3">Belongs to the N-acetylmuramoyl-L-alanine amidase 3 family.</text>
</comment>
<dbReference type="SMART" id="SM00646">
    <property type="entry name" value="Ami_3"/>
    <property type="match status" value="1"/>
</dbReference>
<dbReference type="InterPro" id="IPR050695">
    <property type="entry name" value="N-acetylmuramoyl_amidase_3"/>
</dbReference>
<feature type="compositionally biased region" description="Low complexity" evidence="10">
    <location>
        <begin position="275"/>
        <end position="284"/>
    </location>
</feature>